<feature type="transmembrane region" description="Helical" evidence="1">
    <location>
        <begin position="52"/>
        <end position="69"/>
    </location>
</feature>
<dbReference type="AlphaFoldDB" id="A0A0G1GJZ9"/>
<comment type="caution">
    <text evidence="2">The sequence shown here is derived from an EMBL/GenBank/DDBJ whole genome shotgun (WGS) entry which is preliminary data.</text>
</comment>
<proteinExistence type="predicted"/>
<evidence type="ECO:0000313" key="3">
    <source>
        <dbReference type="Proteomes" id="UP000034069"/>
    </source>
</evidence>
<evidence type="ECO:0000256" key="1">
    <source>
        <dbReference type="SAM" id="Phobius"/>
    </source>
</evidence>
<keyword evidence="1" id="KW-0812">Transmembrane</keyword>
<sequence>MSDFGLLLIIIAWGIQFFAKGKNINPLFIATYVAGVALLTFDGFANDQTSPAFYNFVALVIALAVFFKHKK</sequence>
<name>A0A0G1GJZ9_9BACT</name>
<protein>
    <submittedName>
        <fullName evidence="2">Uncharacterized protein</fullName>
    </submittedName>
</protein>
<dbReference type="EMBL" id="LCHN01000031">
    <property type="protein sequence ID" value="KKT34678.1"/>
    <property type="molecule type" value="Genomic_DNA"/>
</dbReference>
<accession>A0A0G1GJZ9</accession>
<organism evidence="2 3">
    <name type="scientific">Candidatus Collierbacteria bacterium GW2011_GWA1_44_12</name>
    <dbReference type="NCBI Taxonomy" id="1618376"/>
    <lineage>
        <taxon>Bacteria</taxon>
        <taxon>Candidatus Collieribacteriota</taxon>
    </lineage>
</organism>
<reference evidence="2 3" key="1">
    <citation type="journal article" date="2015" name="Nature">
        <title>rRNA introns, odd ribosomes, and small enigmatic genomes across a large radiation of phyla.</title>
        <authorList>
            <person name="Brown C.T."/>
            <person name="Hug L.A."/>
            <person name="Thomas B.C."/>
            <person name="Sharon I."/>
            <person name="Castelle C.J."/>
            <person name="Singh A."/>
            <person name="Wilkins M.J."/>
            <person name="Williams K.H."/>
            <person name="Banfield J.F."/>
        </authorList>
    </citation>
    <scope>NUCLEOTIDE SEQUENCE [LARGE SCALE GENOMIC DNA]</scope>
</reference>
<keyword evidence="1" id="KW-1133">Transmembrane helix</keyword>
<feature type="transmembrane region" description="Helical" evidence="1">
    <location>
        <begin position="29"/>
        <end position="45"/>
    </location>
</feature>
<keyword evidence="1" id="KW-0472">Membrane</keyword>
<evidence type="ECO:0000313" key="2">
    <source>
        <dbReference type="EMBL" id="KKT34678.1"/>
    </source>
</evidence>
<gene>
    <name evidence="2" type="ORF">UW23_C0031G0002</name>
</gene>
<dbReference type="Proteomes" id="UP000034069">
    <property type="component" value="Unassembled WGS sequence"/>
</dbReference>